<dbReference type="Gene3D" id="1.10.3210.10">
    <property type="entry name" value="Hypothetical protein af1432"/>
    <property type="match status" value="1"/>
</dbReference>
<dbReference type="Proteomes" id="UP000013988">
    <property type="component" value="Unassembled WGS sequence"/>
</dbReference>
<comment type="caution">
    <text evidence="2">The sequence shown here is derived from an EMBL/GenBank/DDBJ whole genome shotgun (WGS) entry which is preliminary data.</text>
</comment>
<dbReference type="PATRIC" id="fig|1202534.3.peg.840"/>
<dbReference type="GO" id="GO:0009214">
    <property type="term" value="P:cyclic nucleotide catabolic process"/>
    <property type="evidence" value="ECO:0007669"/>
    <property type="project" value="TreeGrafter"/>
</dbReference>
<evidence type="ECO:0000313" key="2">
    <source>
        <dbReference type="EMBL" id="EOR27531.1"/>
    </source>
</evidence>
<dbReference type="OrthoDB" id="9804747at2"/>
<dbReference type="AlphaFoldDB" id="R9CK27"/>
<evidence type="ECO:0000313" key="3">
    <source>
        <dbReference type="Proteomes" id="UP000013988"/>
    </source>
</evidence>
<dbReference type="CDD" id="cd00077">
    <property type="entry name" value="HDc"/>
    <property type="match status" value="1"/>
</dbReference>
<sequence>MLECKQFYLAGLLHDLGKLAIPSEILNKPYSLTKEEFDLIRQHPYYSHSILEHVEGFEKIAVWAGTHHETLDEKGYPYKLKGSDIDLGSHIIAVADVFSSLIEDRPYRKGMSLIEAFDIIEDMVKNLKLDVNVVKEAKKNQNAIFKLIKK</sequence>
<reference evidence="2 3" key="1">
    <citation type="submission" date="2013-03" db="EMBL/GenBank/DDBJ databases">
        <title>Whole genome shotgun sequencing of Clostridium sartagoforme AAU1.</title>
        <authorList>
            <person name="Joshi C.G."/>
            <person name="Duggirala S.M."/>
            <person name="Nathani N.M."/>
            <person name="Bhatt V.D."/>
            <person name="Patel A.K."/>
            <person name="Pandya P.R."/>
            <person name="KaPatel J.A."/>
        </authorList>
    </citation>
    <scope>NUCLEOTIDE SEQUENCE [LARGE SCALE GENOMIC DNA]</scope>
    <source>
        <strain evidence="2 3">AAU1</strain>
    </source>
</reference>
<keyword evidence="3" id="KW-1185">Reference proteome</keyword>
<protein>
    <submittedName>
        <fullName evidence="2">Putative domain HDIG-containing protein</fullName>
    </submittedName>
</protein>
<evidence type="ECO:0000259" key="1">
    <source>
        <dbReference type="PROSITE" id="PS51832"/>
    </source>
</evidence>
<dbReference type="EMBL" id="ASRV01000045">
    <property type="protein sequence ID" value="EOR27531.1"/>
    <property type="molecule type" value="Genomic_DNA"/>
</dbReference>
<dbReference type="PANTHER" id="PTHR43155">
    <property type="entry name" value="CYCLIC DI-GMP PHOSPHODIESTERASE PA4108-RELATED"/>
    <property type="match status" value="1"/>
</dbReference>
<dbReference type="RefSeq" id="WP_016206304.1">
    <property type="nucleotide sequence ID" value="NZ_ASRV01000045.1"/>
</dbReference>
<gene>
    <name evidence="2" type="ORF">A500_04206</name>
</gene>
<dbReference type="GO" id="GO:0004112">
    <property type="term" value="F:cyclic-nucleotide phosphodiesterase activity"/>
    <property type="evidence" value="ECO:0007669"/>
    <property type="project" value="TreeGrafter"/>
</dbReference>
<dbReference type="InterPro" id="IPR003607">
    <property type="entry name" value="HD/PDEase_dom"/>
</dbReference>
<accession>R9CK27</accession>
<name>R9CK27_9CLOT</name>
<proteinExistence type="predicted"/>
<dbReference type="PROSITE" id="PS51832">
    <property type="entry name" value="HD_GYP"/>
    <property type="match status" value="1"/>
</dbReference>
<dbReference type="Pfam" id="PF13487">
    <property type="entry name" value="HD_5"/>
    <property type="match status" value="1"/>
</dbReference>
<organism evidence="2 3">
    <name type="scientific">Clostridium sartagoforme AAU1</name>
    <dbReference type="NCBI Taxonomy" id="1202534"/>
    <lineage>
        <taxon>Bacteria</taxon>
        <taxon>Bacillati</taxon>
        <taxon>Bacillota</taxon>
        <taxon>Clostridia</taxon>
        <taxon>Eubacteriales</taxon>
        <taxon>Clostridiaceae</taxon>
        <taxon>Clostridium</taxon>
    </lineage>
</organism>
<dbReference type="InterPro" id="IPR037522">
    <property type="entry name" value="HD_GYP_dom"/>
</dbReference>
<dbReference type="SUPFAM" id="SSF109604">
    <property type="entry name" value="HD-domain/PDEase-like"/>
    <property type="match status" value="1"/>
</dbReference>
<dbReference type="PANTHER" id="PTHR43155:SF1">
    <property type="entry name" value="3'3'-CGAMP-SPECIFIC PHOSPHODIESTERASE 1"/>
    <property type="match status" value="1"/>
</dbReference>
<feature type="domain" description="HD-GYP" evidence="1">
    <location>
        <begin position="1"/>
        <end position="150"/>
    </location>
</feature>